<dbReference type="CDD" id="cd03191">
    <property type="entry name" value="GST_C_Zeta"/>
    <property type="match status" value="1"/>
</dbReference>
<dbReference type="Proteomes" id="UP001497392">
    <property type="component" value="Unassembled WGS sequence"/>
</dbReference>
<comment type="similarity">
    <text evidence="1">Belongs to the GST superfamily. Zeta family.</text>
</comment>
<evidence type="ECO:0000259" key="3">
    <source>
        <dbReference type="PROSITE" id="PS50405"/>
    </source>
</evidence>
<dbReference type="PANTHER" id="PTHR42673">
    <property type="entry name" value="MALEYLACETOACETATE ISOMERASE"/>
    <property type="match status" value="1"/>
</dbReference>
<dbReference type="SUPFAM" id="SSF52833">
    <property type="entry name" value="Thioredoxin-like"/>
    <property type="match status" value="1"/>
</dbReference>
<comment type="caution">
    <text evidence="4">The sequence shown here is derived from an EMBL/GenBank/DDBJ whole genome shotgun (WGS) entry which is preliminary data.</text>
</comment>
<dbReference type="Pfam" id="PF13417">
    <property type="entry name" value="GST_N_3"/>
    <property type="match status" value="1"/>
</dbReference>
<dbReference type="SFLD" id="SFLDG00358">
    <property type="entry name" value="Main_(cytGST)"/>
    <property type="match status" value="1"/>
</dbReference>
<dbReference type="SUPFAM" id="SSF47616">
    <property type="entry name" value="GST C-terminal domain-like"/>
    <property type="match status" value="1"/>
</dbReference>
<dbReference type="SFLD" id="SFLDS00019">
    <property type="entry name" value="Glutathione_Transferase_(cytos"/>
    <property type="match status" value="1"/>
</dbReference>
<name>A0ABP1G9A2_9CHLO</name>
<dbReference type="Gene3D" id="1.20.1050.10">
    <property type="match status" value="1"/>
</dbReference>
<dbReference type="InterPro" id="IPR034330">
    <property type="entry name" value="GST_Zeta_C"/>
</dbReference>
<evidence type="ECO:0000256" key="1">
    <source>
        <dbReference type="ARBA" id="ARBA00010007"/>
    </source>
</evidence>
<dbReference type="InterPro" id="IPR005955">
    <property type="entry name" value="GST_Zeta"/>
</dbReference>
<feature type="domain" description="GST C-terminal" evidence="3">
    <location>
        <begin position="84"/>
        <end position="207"/>
    </location>
</feature>
<proteinExistence type="inferred from homology"/>
<gene>
    <name evidence="4" type="primary">g12008</name>
    <name evidence="4" type="ORF">VP750_LOCUS10715</name>
</gene>
<feature type="domain" description="GST N-terminal" evidence="2">
    <location>
        <begin position="1"/>
        <end position="78"/>
    </location>
</feature>
<evidence type="ECO:0000313" key="5">
    <source>
        <dbReference type="Proteomes" id="UP001497392"/>
    </source>
</evidence>
<dbReference type="InterPro" id="IPR010987">
    <property type="entry name" value="Glutathione-S-Trfase_C-like"/>
</dbReference>
<dbReference type="InterPro" id="IPR036282">
    <property type="entry name" value="Glutathione-S-Trfase_C_sf"/>
</dbReference>
<accession>A0ABP1G9A2</accession>
<keyword evidence="5" id="KW-1185">Reference proteome</keyword>
<organism evidence="4 5">
    <name type="scientific">Coccomyxa viridis</name>
    <dbReference type="NCBI Taxonomy" id="1274662"/>
    <lineage>
        <taxon>Eukaryota</taxon>
        <taxon>Viridiplantae</taxon>
        <taxon>Chlorophyta</taxon>
        <taxon>core chlorophytes</taxon>
        <taxon>Trebouxiophyceae</taxon>
        <taxon>Trebouxiophyceae incertae sedis</taxon>
        <taxon>Coccomyxaceae</taxon>
        <taxon>Coccomyxa</taxon>
    </lineage>
</organism>
<protein>
    <submittedName>
        <fullName evidence="4">G12008 protein</fullName>
    </submittedName>
</protein>
<dbReference type="InterPro" id="IPR040079">
    <property type="entry name" value="Glutathione_S-Trfase"/>
</dbReference>
<dbReference type="PROSITE" id="PS50405">
    <property type="entry name" value="GST_CTER"/>
    <property type="match status" value="1"/>
</dbReference>
<dbReference type="NCBIfam" id="TIGR01262">
    <property type="entry name" value="maiA"/>
    <property type="match status" value="1"/>
</dbReference>
<evidence type="ECO:0000313" key="4">
    <source>
        <dbReference type="EMBL" id="CAL5228809.1"/>
    </source>
</evidence>
<reference evidence="4 5" key="1">
    <citation type="submission" date="2024-06" db="EMBL/GenBank/DDBJ databases">
        <authorList>
            <person name="Kraege A."/>
            <person name="Thomma B."/>
        </authorList>
    </citation>
    <scope>NUCLEOTIDE SEQUENCE [LARGE SCALE GENOMIC DNA]</scope>
</reference>
<dbReference type="EMBL" id="CAXHTA020000019">
    <property type="protein sequence ID" value="CAL5228809.1"/>
    <property type="molecule type" value="Genomic_DNA"/>
</dbReference>
<dbReference type="PANTHER" id="PTHR42673:SF4">
    <property type="entry name" value="MALEYLACETOACETATE ISOMERASE"/>
    <property type="match status" value="1"/>
</dbReference>
<dbReference type="InterPro" id="IPR004045">
    <property type="entry name" value="Glutathione_S-Trfase_N"/>
</dbReference>
<dbReference type="Gene3D" id="3.40.30.10">
    <property type="entry name" value="Glutaredoxin"/>
    <property type="match status" value="1"/>
</dbReference>
<dbReference type="InterPro" id="IPR036249">
    <property type="entry name" value="Thioredoxin-like_sf"/>
</dbReference>
<evidence type="ECO:0000259" key="2">
    <source>
        <dbReference type="PROSITE" id="PS50404"/>
    </source>
</evidence>
<dbReference type="PROSITE" id="PS50404">
    <property type="entry name" value="GST_NTER"/>
    <property type="match status" value="1"/>
</dbReference>
<sequence length="207" mass="23356">MQLYTRAASSCSFRIRIALGVKKLPWEAVLVDVAMQQGEKYRDLNPQALVPFLVDGKAKIGQTLAILEYLEEAYSDAPRLLPGDILARARVRAIASFVVADIQPLQNTGLDDYFEKEGVNHFAWKQHWISYRFEGLEKMLHPLQGRYSHGDNVTMADCCLIPQVWNAINRYSIDMSKYPAIKAVYENCIKEAAFANAAPDKQPDFTG</sequence>